<dbReference type="InterPro" id="IPR055237">
    <property type="entry name" value="Cdc6_lid"/>
</dbReference>
<dbReference type="SUPFAM" id="SSF52540">
    <property type="entry name" value="P-loop containing nucleoside triphosphate hydrolases"/>
    <property type="match status" value="1"/>
</dbReference>
<feature type="domain" description="AAA+ ATPase" evidence="6">
    <location>
        <begin position="59"/>
        <end position="219"/>
    </location>
</feature>
<feature type="binding site" evidence="5">
    <location>
        <position position="230"/>
    </location>
    <ligand>
        <name>ATP</name>
        <dbReference type="ChEBI" id="CHEBI:30616"/>
    </ligand>
</feature>
<organism evidence="7">
    <name type="scientific">uncultured marine thaumarchaeote AD1000_02_C08</name>
    <dbReference type="NCBI Taxonomy" id="1455880"/>
    <lineage>
        <taxon>Archaea</taxon>
        <taxon>Nitrososphaerota</taxon>
        <taxon>environmental samples</taxon>
    </lineage>
</organism>
<evidence type="ECO:0000256" key="1">
    <source>
        <dbReference type="ARBA" id="ARBA00006184"/>
    </source>
</evidence>
<dbReference type="GO" id="GO:0051301">
    <property type="term" value="P:cell division"/>
    <property type="evidence" value="ECO:0007669"/>
    <property type="project" value="UniProtKB-KW"/>
</dbReference>
<dbReference type="SMART" id="SM00382">
    <property type="entry name" value="AAA"/>
    <property type="match status" value="1"/>
</dbReference>
<evidence type="ECO:0000256" key="4">
    <source>
        <dbReference type="ARBA" id="ARBA00022840"/>
    </source>
</evidence>
<dbReference type="InterPro" id="IPR049945">
    <property type="entry name" value="AAA_22"/>
</dbReference>
<dbReference type="InterPro" id="IPR027417">
    <property type="entry name" value="P-loop_NTPase"/>
</dbReference>
<dbReference type="EMBL" id="KF900305">
    <property type="protein sequence ID" value="AIE90321.1"/>
    <property type="molecule type" value="Genomic_DNA"/>
</dbReference>
<dbReference type="Pfam" id="PF22703">
    <property type="entry name" value="Cdc6_lid"/>
    <property type="match status" value="1"/>
</dbReference>
<dbReference type="GO" id="GO:0006260">
    <property type="term" value="P:DNA replication"/>
    <property type="evidence" value="ECO:0007669"/>
    <property type="project" value="UniProtKB-UniRule"/>
</dbReference>
<dbReference type="FunFam" id="1.10.8.60:FF:000073">
    <property type="entry name" value="ORC1-type DNA replication protein"/>
    <property type="match status" value="1"/>
</dbReference>
<reference evidence="7" key="1">
    <citation type="journal article" date="2014" name="Genome Biol. Evol.">
        <title>Pangenome evidence for extensive interdomain horizontal transfer affecting lineage core and shell genes in uncultured planktonic thaumarchaeota and euryarchaeota.</title>
        <authorList>
            <person name="Deschamps P."/>
            <person name="Zivanovic Y."/>
            <person name="Moreira D."/>
            <person name="Rodriguez-Valera F."/>
            <person name="Lopez-Garcia P."/>
        </authorList>
    </citation>
    <scope>NUCLEOTIDE SEQUENCE</scope>
</reference>
<keyword evidence="7" id="KW-0132">Cell division</keyword>
<dbReference type="Gene3D" id="3.40.50.300">
    <property type="entry name" value="P-loop containing nucleotide triphosphate hydrolases"/>
    <property type="match status" value="1"/>
</dbReference>
<dbReference type="GO" id="GO:0016887">
    <property type="term" value="F:ATP hydrolysis activity"/>
    <property type="evidence" value="ECO:0007669"/>
    <property type="project" value="InterPro"/>
</dbReference>
<keyword evidence="2 5" id="KW-0235">DNA replication</keyword>
<evidence type="ECO:0000256" key="3">
    <source>
        <dbReference type="ARBA" id="ARBA00022741"/>
    </source>
</evidence>
<dbReference type="InterPro" id="IPR050311">
    <property type="entry name" value="ORC1/CDC6"/>
</dbReference>
<keyword evidence="4 5" id="KW-0067">ATP-binding</keyword>
<comment type="function">
    <text evidence="5">Involved in regulation of DNA replication.</text>
</comment>
<evidence type="ECO:0000256" key="2">
    <source>
        <dbReference type="ARBA" id="ARBA00022705"/>
    </source>
</evidence>
<accession>A0A075FLC0</accession>
<dbReference type="InterPro" id="IPR014277">
    <property type="entry name" value="Orc1/Cdc6_arc"/>
</dbReference>
<dbReference type="NCBIfam" id="TIGR02928">
    <property type="entry name" value="orc1/cdc6 family replication initiation protein"/>
    <property type="match status" value="1"/>
</dbReference>
<dbReference type="PANTHER" id="PTHR10763:SF26">
    <property type="entry name" value="CELL DIVISION CONTROL PROTEIN 6 HOMOLOG"/>
    <property type="match status" value="1"/>
</dbReference>
<dbReference type="CDD" id="cd00009">
    <property type="entry name" value="AAA"/>
    <property type="match status" value="1"/>
</dbReference>
<dbReference type="Pfam" id="PF13401">
    <property type="entry name" value="AAA_22"/>
    <property type="match status" value="1"/>
</dbReference>
<dbReference type="PANTHER" id="PTHR10763">
    <property type="entry name" value="CELL DIVISION CONTROL PROTEIN 6-RELATED"/>
    <property type="match status" value="1"/>
</dbReference>
<feature type="binding site" evidence="5">
    <location>
        <position position="218"/>
    </location>
    <ligand>
        <name>ATP</name>
        <dbReference type="ChEBI" id="CHEBI:30616"/>
    </ligand>
</feature>
<dbReference type="Gene3D" id="1.10.8.60">
    <property type="match status" value="1"/>
</dbReference>
<dbReference type="AlphaFoldDB" id="A0A075FLC0"/>
<feature type="binding site" evidence="5">
    <location>
        <begin position="71"/>
        <end position="75"/>
    </location>
    <ligand>
        <name>ATP</name>
        <dbReference type="ChEBI" id="CHEBI:30616"/>
    </ligand>
</feature>
<comment type="similarity">
    <text evidence="1 5">Belongs to the CDC6/cdc18 family.</text>
</comment>
<name>A0A075FLC0_9ARCH</name>
<proteinExistence type="inferred from homology"/>
<keyword evidence="3 5" id="KW-0547">Nucleotide-binding</keyword>
<dbReference type="GO" id="GO:0005524">
    <property type="term" value="F:ATP binding"/>
    <property type="evidence" value="ECO:0007669"/>
    <property type="project" value="UniProtKB-UniRule"/>
</dbReference>
<protein>
    <recommendedName>
        <fullName evidence="5">ORC1-type DNA replication protein</fullName>
    </recommendedName>
</protein>
<evidence type="ECO:0000259" key="6">
    <source>
        <dbReference type="SMART" id="SM00382"/>
    </source>
</evidence>
<sequence length="315" mass="35511">MQKQSDPLDSIFEKAISGESLFTNRQALRTDFIPQNLPYRDEQITSIGQILSPILQDSKPSNLLLYGKTGSGKTVVAKYVLKKFDETTKKHSKSISVAYSNARLAGSEYRVLVDLAHSLSMEMPFTGLPISEVLQRIYNNISDNDLKVIFIIDEIDYLAKHAKTSNDDMLYSLTRSSEHLKSGFISIIGISNDLHFKNFLDPRVLSSMNEEEILFPPYTVNQLSDILNKRIESAFKTKSVPSGTINLCAALAGSEHGDARRAIELLRVAGELAERSDEKTVIEKYVKDASQKIDKDRIYQAIKTLPIHEKQYYLQ</sequence>
<dbReference type="InterPro" id="IPR003593">
    <property type="entry name" value="AAA+_ATPase"/>
</dbReference>
<gene>
    <name evidence="7" type="primary">cdc6A</name>
</gene>
<evidence type="ECO:0000313" key="7">
    <source>
        <dbReference type="EMBL" id="AIE90321.1"/>
    </source>
</evidence>
<keyword evidence="7" id="KW-0131">Cell cycle</keyword>
<dbReference type="HAMAP" id="MF_01407">
    <property type="entry name" value="ORC1_type_DNA_replic_protein"/>
    <property type="match status" value="1"/>
</dbReference>
<evidence type="ECO:0000256" key="5">
    <source>
        <dbReference type="HAMAP-Rule" id="MF_01407"/>
    </source>
</evidence>